<evidence type="ECO:0000313" key="2">
    <source>
        <dbReference type="Proteomes" id="UP001057520"/>
    </source>
</evidence>
<protein>
    <submittedName>
        <fullName evidence="1">Uncharacterized protein</fullName>
    </submittedName>
</protein>
<organism evidence="1 2">
    <name type="scientific">Caulobacter segnis</name>
    <dbReference type="NCBI Taxonomy" id="88688"/>
    <lineage>
        <taxon>Bacteria</taxon>
        <taxon>Pseudomonadati</taxon>
        <taxon>Pseudomonadota</taxon>
        <taxon>Alphaproteobacteria</taxon>
        <taxon>Caulobacterales</taxon>
        <taxon>Caulobacteraceae</taxon>
        <taxon>Caulobacter</taxon>
    </lineage>
</organism>
<name>A0ABY4ZW44_9CAUL</name>
<reference evidence="1 2" key="1">
    <citation type="submission" date="2022-04" db="EMBL/GenBank/DDBJ databases">
        <title>Genome sequence of soybean root-associated Caulobacter segnis RL271.</title>
        <authorList>
            <person name="Longley R."/>
            <person name="Bonito G."/>
            <person name="Trigodet F."/>
            <person name="Crosson S."/>
            <person name="Fiebig A."/>
        </authorList>
    </citation>
    <scope>NUCLEOTIDE SEQUENCE [LARGE SCALE GENOMIC DNA]</scope>
    <source>
        <strain evidence="1 2">RL271</strain>
    </source>
</reference>
<evidence type="ECO:0000313" key="1">
    <source>
        <dbReference type="EMBL" id="USQ96793.1"/>
    </source>
</evidence>
<sequence length="41" mass="4494">MRIFQPIMLVCAVAMSFVGALGVPGFARAVGEWMRDRPELA</sequence>
<keyword evidence="2" id="KW-1185">Reference proteome</keyword>
<gene>
    <name evidence="1" type="ORF">MZV50_04250</name>
</gene>
<proteinExistence type="predicted"/>
<accession>A0ABY4ZW44</accession>
<dbReference type="EMBL" id="CP096040">
    <property type="protein sequence ID" value="USQ96793.1"/>
    <property type="molecule type" value="Genomic_DNA"/>
</dbReference>
<dbReference type="Proteomes" id="UP001057520">
    <property type="component" value="Chromosome"/>
</dbReference>
<dbReference type="RefSeq" id="WP_223393019.1">
    <property type="nucleotide sequence ID" value="NZ_CP082923.1"/>
</dbReference>